<evidence type="ECO:0000256" key="4">
    <source>
        <dbReference type="ARBA" id="ARBA00023136"/>
    </source>
</evidence>
<feature type="transmembrane region" description="Helical" evidence="6">
    <location>
        <begin position="209"/>
        <end position="229"/>
    </location>
</feature>
<dbReference type="SUPFAM" id="SSF103473">
    <property type="entry name" value="MFS general substrate transporter"/>
    <property type="match status" value="1"/>
</dbReference>
<evidence type="ECO:0000256" key="2">
    <source>
        <dbReference type="ARBA" id="ARBA00022692"/>
    </source>
</evidence>
<feature type="transmembrane region" description="Helical" evidence="6">
    <location>
        <begin position="328"/>
        <end position="349"/>
    </location>
</feature>
<feature type="transmembrane region" description="Helical" evidence="6">
    <location>
        <begin position="72"/>
        <end position="105"/>
    </location>
</feature>
<dbReference type="GO" id="GO:0016020">
    <property type="term" value="C:membrane"/>
    <property type="evidence" value="ECO:0007669"/>
    <property type="project" value="UniProtKB-SubCell"/>
</dbReference>
<feature type="transmembrane region" description="Helical" evidence="6">
    <location>
        <begin position="161"/>
        <end position="178"/>
    </location>
</feature>
<name>A0ABD6B5D0_9EURY</name>
<reference evidence="7 8" key="1">
    <citation type="journal article" date="2019" name="Int. J. Syst. Evol. Microbiol.">
        <title>The Global Catalogue of Microorganisms (GCM) 10K type strain sequencing project: providing services to taxonomists for standard genome sequencing and annotation.</title>
        <authorList>
            <consortium name="The Broad Institute Genomics Platform"/>
            <consortium name="The Broad Institute Genome Sequencing Center for Infectious Disease"/>
            <person name="Wu L."/>
            <person name="Ma J."/>
        </authorList>
    </citation>
    <scope>NUCLEOTIDE SEQUENCE [LARGE SCALE GENOMIC DNA]</scope>
    <source>
        <strain evidence="7 8">CGMCC 1.12285</strain>
    </source>
</reference>
<gene>
    <name evidence="7" type="ORF">ACFR9S_05670</name>
</gene>
<keyword evidence="8" id="KW-1185">Reference proteome</keyword>
<dbReference type="InterPro" id="IPR011701">
    <property type="entry name" value="MFS"/>
</dbReference>
<feature type="transmembrane region" description="Helical" evidence="6">
    <location>
        <begin position="241"/>
        <end position="265"/>
    </location>
</feature>
<dbReference type="InterPro" id="IPR005829">
    <property type="entry name" value="Sugar_transporter_CS"/>
</dbReference>
<keyword evidence="3 6" id="KW-1133">Transmembrane helix</keyword>
<feature type="transmembrane region" description="Helical" evidence="6">
    <location>
        <begin position="136"/>
        <end position="154"/>
    </location>
</feature>
<evidence type="ECO:0000256" key="6">
    <source>
        <dbReference type="SAM" id="Phobius"/>
    </source>
</evidence>
<dbReference type="PANTHER" id="PTHR23530">
    <property type="entry name" value="TRANSPORT PROTEIN-RELATED"/>
    <property type="match status" value="1"/>
</dbReference>
<feature type="transmembrane region" description="Helical" evidence="6">
    <location>
        <begin position="9"/>
        <end position="28"/>
    </location>
</feature>
<evidence type="ECO:0000313" key="7">
    <source>
        <dbReference type="EMBL" id="MFD1525795.1"/>
    </source>
</evidence>
<comment type="caution">
    <text evidence="7">The sequence shown here is derived from an EMBL/GenBank/DDBJ whole genome shotgun (WGS) entry which is preliminary data.</text>
</comment>
<evidence type="ECO:0000256" key="1">
    <source>
        <dbReference type="ARBA" id="ARBA00004141"/>
    </source>
</evidence>
<accession>A0ABD6B5D0</accession>
<protein>
    <submittedName>
        <fullName evidence="7">MFS transporter</fullName>
    </submittedName>
</protein>
<dbReference type="Pfam" id="PF07690">
    <property type="entry name" value="MFS_1"/>
    <property type="match status" value="1"/>
</dbReference>
<evidence type="ECO:0000256" key="3">
    <source>
        <dbReference type="ARBA" id="ARBA00022989"/>
    </source>
</evidence>
<feature type="transmembrane region" description="Helical" evidence="6">
    <location>
        <begin position="40"/>
        <end position="60"/>
    </location>
</feature>
<sequence>MVSVVRRYYAYRATLTNGFYLPVSVIYMEAQGLGLAEIGFVQGVFLFGMVAGELPTGYLADYLGRRRTLALGNAVTATVMAGFVFASSTEAFTGLFLLWAVAWTLRSGTSDAWLYELLAENDLDDEFARLSGRAESVLLVISAGAALAAGFLYTADPALPFVANAVTAGLGLPILFTLPPTGGTTDDEPTMTVLRAVSLLREQFTRPSIGWLIVYAALFNVVFSVTRVFEQPALREVGVPVAGLGVVYAGFKLVSAAATGAAGAVQDRLGTRGVMLSLIPIFGVLYASFAVVPLLLVPAVFARRAVSQLVRPVRNEYFNDRLENVGRATVLSGVSMALSLASGTANVLGGRVAEGIGPVTFLAVTGVAVSAVAGVLWLLTSPVRDDPATATPASVGRTEGSSGATDP</sequence>
<feature type="region of interest" description="Disordered" evidence="5">
    <location>
        <begin position="388"/>
        <end position="407"/>
    </location>
</feature>
<dbReference type="PANTHER" id="PTHR23530:SF1">
    <property type="entry name" value="PERMEASE, MAJOR FACILITATOR SUPERFAMILY-RELATED"/>
    <property type="match status" value="1"/>
</dbReference>
<dbReference type="RefSeq" id="WP_379730804.1">
    <property type="nucleotide sequence ID" value="NZ_JBHSWZ010000024.1"/>
</dbReference>
<keyword evidence="4 6" id="KW-0472">Membrane</keyword>
<dbReference type="Gene3D" id="1.20.1250.20">
    <property type="entry name" value="MFS general substrate transporter like domains"/>
    <property type="match status" value="2"/>
</dbReference>
<proteinExistence type="predicted"/>
<organism evidence="7 8">
    <name type="scientific">Halolamina salina</name>
    <dbReference type="NCBI Taxonomy" id="1220023"/>
    <lineage>
        <taxon>Archaea</taxon>
        <taxon>Methanobacteriati</taxon>
        <taxon>Methanobacteriota</taxon>
        <taxon>Stenosarchaea group</taxon>
        <taxon>Halobacteria</taxon>
        <taxon>Halobacteriales</taxon>
        <taxon>Haloferacaceae</taxon>
    </lineage>
</organism>
<evidence type="ECO:0000313" key="8">
    <source>
        <dbReference type="Proteomes" id="UP001597111"/>
    </source>
</evidence>
<dbReference type="InterPro" id="IPR036259">
    <property type="entry name" value="MFS_trans_sf"/>
</dbReference>
<keyword evidence="2 6" id="KW-0812">Transmembrane</keyword>
<dbReference type="EMBL" id="JBHUDH010000048">
    <property type="protein sequence ID" value="MFD1525795.1"/>
    <property type="molecule type" value="Genomic_DNA"/>
</dbReference>
<dbReference type="PROSITE" id="PS00216">
    <property type="entry name" value="SUGAR_TRANSPORT_1"/>
    <property type="match status" value="1"/>
</dbReference>
<dbReference type="Proteomes" id="UP001597111">
    <property type="component" value="Unassembled WGS sequence"/>
</dbReference>
<dbReference type="AlphaFoldDB" id="A0ABD6B5D0"/>
<evidence type="ECO:0000256" key="5">
    <source>
        <dbReference type="SAM" id="MobiDB-lite"/>
    </source>
</evidence>
<dbReference type="InterPro" id="IPR053160">
    <property type="entry name" value="MFS_DHA3_Transporter"/>
</dbReference>
<comment type="subcellular location">
    <subcellularLocation>
        <location evidence="1">Membrane</location>
        <topology evidence="1">Multi-pass membrane protein</topology>
    </subcellularLocation>
</comment>
<feature type="transmembrane region" description="Helical" evidence="6">
    <location>
        <begin position="277"/>
        <end position="301"/>
    </location>
</feature>
<feature type="transmembrane region" description="Helical" evidence="6">
    <location>
        <begin position="355"/>
        <end position="379"/>
    </location>
</feature>